<evidence type="ECO:0000259" key="6">
    <source>
        <dbReference type="Pfam" id="PF00425"/>
    </source>
</evidence>
<keyword evidence="4 7" id="KW-0413">Isomerase</keyword>
<dbReference type="InterPro" id="IPR019999">
    <property type="entry name" value="Anth_synth_I-like"/>
</dbReference>
<reference evidence="7" key="1">
    <citation type="submission" date="2021-07" db="EMBL/GenBank/DDBJ databases">
        <title>Candidatus Kaistella beijingensis sp. nov. isolated from a municipal wastewater treatment plant is involved in sludge foaming.</title>
        <authorList>
            <person name="Song Y."/>
            <person name="Liu S.-J."/>
        </authorList>
    </citation>
    <scope>NUCLEOTIDE SEQUENCE</scope>
    <source>
        <strain evidence="7">DSM 43998</strain>
    </source>
</reference>
<comment type="catalytic activity">
    <reaction evidence="1">
        <text>chorismate = isochorismate</text>
        <dbReference type="Rhea" id="RHEA:18985"/>
        <dbReference type="ChEBI" id="CHEBI:29748"/>
        <dbReference type="ChEBI" id="CHEBI:29780"/>
        <dbReference type="EC" id="5.4.4.2"/>
    </reaction>
</comment>
<feature type="domain" description="Chorismate-utilising enzyme C-terminal" evidence="6">
    <location>
        <begin position="88"/>
        <end position="336"/>
    </location>
</feature>
<evidence type="ECO:0000256" key="3">
    <source>
        <dbReference type="ARBA" id="ARBA00012824"/>
    </source>
</evidence>
<sequence>MTDFLLARPDSVLRARGVRSSYPDPAAARAALASGSADLVVGAFPFDPADPVALWQPNAAVRTAGGWRPAALPALPVVQPTVEIPARAEHLARVTKLIELIQRGDLAKVVAARSVELAADEPIDPQVLAAHLVVRYPAANVFVAPVAAGAVLVGATPELLVARQGNRVSLRPLAGTLPATADPAELLDSTKNQGEHAHVIEWIRDRLTPLCRELRIPDRPELTRAGQVWHLCTPIDGLLAEPAVTALDLVRALHPTPAVCGSPTDRALATITELEEPRGFYGGAVGWCDADGDGEWVVAIRCAELASGGRVLRAYAGGGIVADSDPQAELDETTVKLRTLIDALSAPSDLLLP</sequence>
<evidence type="ECO:0000256" key="4">
    <source>
        <dbReference type="ARBA" id="ARBA00023235"/>
    </source>
</evidence>
<evidence type="ECO:0000256" key="2">
    <source>
        <dbReference type="ARBA" id="ARBA00005297"/>
    </source>
</evidence>
<proteinExistence type="inferred from homology"/>
<accession>A0ABX8S7G2</accession>
<dbReference type="Gene3D" id="3.60.120.10">
    <property type="entry name" value="Anthranilate synthase"/>
    <property type="match status" value="1"/>
</dbReference>
<dbReference type="InterPro" id="IPR005801">
    <property type="entry name" value="ADC_synthase"/>
</dbReference>
<dbReference type="RefSeq" id="WP_066473658.1">
    <property type="nucleotide sequence ID" value="NZ_CBCRUZ010000015.1"/>
</dbReference>
<evidence type="ECO:0000313" key="8">
    <source>
        <dbReference type="Proteomes" id="UP000887023"/>
    </source>
</evidence>
<comment type="similarity">
    <text evidence="2">Belongs to the isochorismate synthase family.</text>
</comment>
<organism evidence="7 8">
    <name type="scientific">Skermania pinensis</name>
    <dbReference type="NCBI Taxonomy" id="39122"/>
    <lineage>
        <taxon>Bacteria</taxon>
        <taxon>Bacillati</taxon>
        <taxon>Actinomycetota</taxon>
        <taxon>Actinomycetes</taxon>
        <taxon>Mycobacteriales</taxon>
        <taxon>Gordoniaceae</taxon>
        <taxon>Skermania</taxon>
    </lineage>
</organism>
<keyword evidence="8" id="KW-1185">Reference proteome</keyword>
<dbReference type="PRINTS" id="PR00095">
    <property type="entry name" value="ANTSNTHASEI"/>
</dbReference>
<dbReference type="PANTHER" id="PTHR42839">
    <property type="entry name" value="ISOCHORISMATE SYNTHASE ENTC"/>
    <property type="match status" value="1"/>
</dbReference>
<protein>
    <recommendedName>
        <fullName evidence="3">isochorismate synthase</fullName>
        <ecNumber evidence="3">5.4.4.2</ecNumber>
    </recommendedName>
    <alternativeName>
        <fullName evidence="5">Isochorismate mutase</fullName>
    </alternativeName>
</protein>
<evidence type="ECO:0000256" key="5">
    <source>
        <dbReference type="ARBA" id="ARBA00041564"/>
    </source>
</evidence>
<dbReference type="InterPro" id="IPR015890">
    <property type="entry name" value="Chorismate_C"/>
</dbReference>
<dbReference type="NCBIfam" id="TIGR00543">
    <property type="entry name" value="isochor_syn"/>
    <property type="match status" value="1"/>
</dbReference>
<dbReference type="Pfam" id="PF00425">
    <property type="entry name" value="Chorismate_bind"/>
    <property type="match status" value="1"/>
</dbReference>
<dbReference type="SUPFAM" id="SSF56322">
    <property type="entry name" value="ADC synthase"/>
    <property type="match status" value="1"/>
</dbReference>
<evidence type="ECO:0000313" key="7">
    <source>
        <dbReference type="EMBL" id="QXQ13778.1"/>
    </source>
</evidence>
<dbReference type="InterPro" id="IPR004561">
    <property type="entry name" value="IsoChor_synthase"/>
</dbReference>
<name>A0ABX8S7G2_9ACTN</name>
<dbReference type="EMBL" id="CP079105">
    <property type="protein sequence ID" value="QXQ13778.1"/>
    <property type="molecule type" value="Genomic_DNA"/>
</dbReference>
<evidence type="ECO:0000256" key="1">
    <source>
        <dbReference type="ARBA" id="ARBA00000799"/>
    </source>
</evidence>
<dbReference type="EC" id="5.4.4.2" evidence="3"/>
<dbReference type="GO" id="GO:0008909">
    <property type="term" value="F:isochorismate synthase activity"/>
    <property type="evidence" value="ECO:0007669"/>
    <property type="project" value="UniProtKB-EC"/>
</dbReference>
<gene>
    <name evidence="7" type="ORF">KV203_18665</name>
</gene>
<dbReference type="PANTHER" id="PTHR42839:SF2">
    <property type="entry name" value="ISOCHORISMATE SYNTHASE ENTC"/>
    <property type="match status" value="1"/>
</dbReference>
<dbReference type="Proteomes" id="UP000887023">
    <property type="component" value="Chromosome"/>
</dbReference>